<reference evidence="2 3" key="1">
    <citation type="submission" date="2016-11" db="EMBL/GenBank/DDBJ databases">
        <authorList>
            <person name="Jaros S."/>
            <person name="Januszkiewicz K."/>
            <person name="Wedrychowicz H."/>
        </authorList>
    </citation>
    <scope>NUCLEOTIDE SEQUENCE [LARGE SCALE GENOMIC DNA]</scope>
    <source>
        <strain evidence="2 3">DSM 6792</strain>
    </source>
</reference>
<dbReference type="EMBL" id="FQWH01000010">
    <property type="protein sequence ID" value="SHH42974.1"/>
    <property type="molecule type" value="Genomic_DNA"/>
</dbReference>
<evidence type="ECO:0000313" key="3">
    <source>
        <dbReference type="Proteomes" id="UP000184112"/>
    </source>
</evidence>
<dbReference type="Proteomes" id="UP000184112">
    <property type="component" value="Unassembled WGS sequence"/>
</dbReference>
<feature type="domain" description="GmrSD restriction endonucleases N-terminal" evidence="1">
    <location>
        <begin position="27"/>
        <end position="234"/>
    </location>
</feature>
<sequence length="792" mass="93942">MNKYNLINLLSDAIEISEGETIKKVKLDGIKIPIIQRDYAQGRKNENIIRNRFLEALFDALENNKELELDFVYGSIIMNNNDENVFLPLDGQQRLTTLYLLYWFVGNKELKDQELTNLRKKLLGFTYATRTTATAFCEKLAEITFNEDPSKEIKKSYWFHKRFEKDPTVIAMLNMLDAIKMKYEKINNPLFNNLNKLCFYILPLDGFELTDELYIKMNARGKQLTDFENLKADLNNWMISDSNKMKENFQKEITYNNLSIPYYLVLLSKIDNTWTNIFWNQLLKVKETIKEKENRNKLKMVIDPFFMNFISRYIINTHILGSTKTNLEIELSIIFRFFYNEAGNPKYNSFELYEEVFKQDNVIENLEKILDTLAQNYEEIAEIIKPIWNKGPNWSLTDERINQQQRILFCGICLYLEKNTFEPTYFANWIRVVWNLAIDPDIRSISPMINTMKLIKDLSIGSENIYAYFATQEFQDIINNRKDFFKTQLEEEKIKASLIINPNWEEYILKGESHPLFLGNIGFLINDNPDIDLFKKRIENAFLLFDYSGSNKSFSKQHDLFRYLISKFSTWNQIENFIYSDSENNWRLILRRDTDYKNKHYIKEICSFKSIDKIKEHITAALLIESSATGWNANSLFKVRKAHTNLYFYADFCCWMQKTGANKIKWLQEHIYIVRPGAWYDKVMIDCSRNELVTLALVEFKLNSEGKQCGNSMFFKEENIKFTKHIGERLFVIIFGATGYFTIKEKVEEAWIEIISEDYTQINTIDELRIFMNNYKNKLETNVDKELLRLFE</sequence>
<evidence type="ECO:0000259" key="1">
    <source>
        <dbReference type="Pfam" id="PF03235"/>
    </source>
</evidence>
<proteinExistence type="predicted"/>
<name>A0A1M5SWQ9_FLAJO</name>
<evidence type="ECO:0000313" key="2">
    <source>
        <dbReference type="EMBL" id="SHH42974.1"/>
    </source>
</evidence>
<protein>
    <recommendedName>
        <fullName evidence="1">GmrSD restriction endonucleases N-terminal domain-containing protein</fullName>
    </recommendedName>
</protein>
<dbReference type="Pfam" id="PF03235">
    <property type="entry name" value="GmrSD_N"/>
    <property type="match status" value="1"/>
</dbReference>
<accession>A0A1M5SWQ9</accession>
<dbReference type="RefSeq" id="WP_073410541.1">
    <property type="nucleotide sequence ID" value="NZ_FQWH01000010.1"/>
</dbReference>
<gene>
    <name evidence="2" type="ORF">SAMN05444388_110171</name>
</gene>
<organism evidence="2 3">
    <name type="scientific">Flavobacterium johnsoniae</name>
    <name type="common">Cytophaga johnsonae</name>
    <dbReference type="NCBI Taxonomy" id="986"/>
    <lineage>
        <taxon>Bacteria</taxon>
        <taxon>Pseudomonadati</taxon>
        <taxon>Bacteroidota</taxon>
        <taxon>Flavobacteriia</taxon>
        <taxon>Flavobacteriales</taxon>
        <taxon>Flavobacteriaceae</taxon>
        <taxon>Flavobacterium</taxon>
    </lineage>
</organism>
<dbReference type="InterPro" id="IPR004919">
    <property type="entry name" value="GmrSD_N"/>
</dbReference>
<dbReference type="AlphaFoldDB" id="A0A1M5SWQ9"/>